<sequence length="187" mass="20796">MSTDVHVQQRRRERGADSQECQNETRSAAAEPTTQEPRSKGVTRRTRHIPPDSKGHEPAESALTNRNGQADTRKKEKSKTSARIIGGTDPGNSRNGETHGLTAKAWSARDHQRSRESPGGPRTNKQQGNSRPGKEATRTSSDKRIAKMSREAKPLHLFWLKLFPGSQSERDHGKEVIYIAPAQSFSH</sequence>
<evidence type="ECO:0000313" key="3">
    <source>
        <dbReference type="Proteomes" id="UP001295444"/>
    </source>
</evidence>
<dbReference type="Proteomes" id="UP001295444">
    <property type="component" value="Chromosome 03"/>
</dbReference>
<evidence type="ECO:0000313" key="2">
    <source>
        <dbReference type="EMBL" id="CAH2277206.1"/>
    </source>
</evidence>
<gene>
    <name evidence="2" type="ORF">PECUL_23A024228</name>
</gene>
<reference evidence="2" key="1">
    <citation type="submission" date="2022-03" db="EMBL/GenBank/DDBJ databases">
        <authorList>
            <person name="Alioto T."/>
            <person name="Alioto T."/>
            <person name="Gomez Garrido J."/>
        </authorList>
    </citation>
    <scope>NUCLEOTIDE SEQUENCE</scope>
</reference>
<evidence type="ECO:0000256" key="1">
    <source>
        <dbReference type="SAM" id="MobiDB-lite"/>
    </source>
</evidence>
<organism evidence="2 3">
    <name type="scientific">Pelobates cultripes</name>
    <name type="common">Western spadefoot toad</name>
    <dbReference type="NCBI Taxonomy" id="61616"/>
    <lineage>
        <taxon>Eukaryota</taxon>
        <taxon>Metazoa</taxon>
        <taxon>Chordata</taxon>
        <taxon>Craniata</taxon>
        <taxon>Vertebrata</taxon>
        <taxon>Euteleostomi</taxon>
        <taxon>Amphibia</taxon>
        <taxon>Batrachia</taxon>
        <taxon>Anura</taxon>
        <taxon>Pelobatoidea</taxon>
        <taxon>Pelobatidae</taxon>
        <taxon>Pelobates</taxon>
    </lineage>
</organism>
<proteinExistence type="predicted"/>
<feature type="compositionally biased region" description="Basic and acidic residues" evidence="1">
    <location>
        <begin position="107"/>
        <end position="116"/>
    </location>
</feature>
<dbReference type="AlphaFoldDB" id="A0AAD1RS67"/>
<feature type="region of interest" description="Disordered" evidence="1">
    <location>
        <begin position="1"/>
        <end position="151"/>
    </location>
</feature>
<accession>A0AAD1RS67</accession>
<feature type="compositionally biased region" description="Basic and acidic residues" evidence="1">
    <location>
        <begin position="49"/>
        <end position="59"/>
    </location>
</feature>
<dbReference type="EMBL" id="OW240914">
    <property type="protein sequence ID" value="CAH2277206.1"/>
    <property type="molecule type" value="Genomic_DNA"/>
</dbReference>
<name>A0AAD1RS67_PELCU</name>
<feature type="compositionally biased region" description="Polar residues" evidence="1">
    <location>
        <begin position="19"/>
        <end position="36"/>
    </location>
</feature>
<feature type="compositionally biased region" description="Basic and acidic residues" evidence="1">
    <location>
        <begin position="132"/>
        <end position="151"/>
    </location>
</feature>
<keyword evidence="3" id="KW-1185">Reference proteome</keyword>
<protein>
    <submittedName>
        <fullName evidence="2">Uncharacterized protein</fullName>
    </submittedName>
</protein>